<keyword evidence="1" id="KW-0732">Signal</keyword>
<proteinExistence type="predicted"/>
<comment type="caution">
    <text evidence="2">The sequence shown here is derived from an EMBL/GenBank/DDBJ whole genome shotgun (WGS) entry which is preliminary data.</text>
</comment>
<dbReference type="Proteomes" id="UP001223390">
    <property type="component" value="Unassembled WGS sequence"/>
</dbReference>
<dbReference type="EMBL" id="JASITI010000008">
    <property type="protein sequence ID" value="MDK9495773.1"/>
    <property type="molecule type" value="Genomic_DNA"/>
</dbReference>
<sequence length="250" mass="26040">MRTTMPAAVSATATVLTCAALLTVTGCGPAKGTGTGAAAKESATASAKAPDPLAGKDPAAVLRAAYEETAKAEKKNAAVSRTIGDRQMSAGLTFEGDSDCWGKVTVMRAGTGEILLEGSRLSFRGDEGFLKDQFRDAPPKSPDTDQGWIDARTSDPSVAHLRALCAAARPDPAELTDVRREPDTYQNGKPVAVFKAKAPGGAEITDHVLLDGVPYLSKHWHQAGNDHGRVEYDGVRPTGAVSQPTPTLGT</sequence>
<name>A0ABT7GQA2_9ACTN</name>
<dbReference type="RefSeq" id="WP_285341312.1">
    <property type="nucleotide sequence ID" value="NZ_JASITI010000008.1"/>
</dbReference>
<feature type="signal peptide" evidence="1">
    <location>
        <begin position="1"/>
        <end position="19"/>
    </location>
</feature>
<protein>
    <recommendedName>
        <fullName evidence="4">Lipoprotein</fullName>
    </recommendedName>
</protein>
<organism evidence="2 3">
    <name type="scientific">Streptomyces katrae</name>
    <dbReference type="NCBI Taxonomy" id="68223"/>
    <lineage>
        <taxon>Bacteria</taxon>
        <taxon>Bacillati</taxon>
        <taxon>Actinomycetota</taxon>
        <taxon>Actinomycetes</taxon>
        <taxon>Kitasatosporales</taxon>
        <taxon>Streptomycetaceae</taxon>
        <taxon>Streptomyces</taxon>
    </lineage>
</organism>
<evidence type="ECO:0008006" key="4">
    <source>
        <dbReference type="Google" id="ProtNLM"/>
    </source>
</evidence>
<gene>
    <name evidence="2" type="ORF">QEZ40_007066</name>
</gene>
<evidence type="ECO:0000256" key="1">
    <source>
        <dbReference type="SAM" id="SignalP"/>
    </source>
</evidence>
<evidence type="ECO:0000313" key="3">
    <source>
        <dbReference type="Proteomes" id="UP001223390"/>
    </source>
</evidence>
<dbReference type="PROSITE" id="PS51257">
    <property type="entry name" value="PROKAR_LIPOPROTEIN"/>
    <property type="match status" value="1"/>
</dbReference>
<keyword evidence="3" id="KW-1185">Reference proteome</keyword>
<reference evidence="2 3" key="1">
    <citation type="submission" date="2023-05" db="EMBL/GenBank/DDBJ databases">
        <title>Sequencing and Assembly of Streptomyces sp. NP73.</title>
        <authorList>
            <person name="Konwar A.N."/>
            <person name="Saikia K."/>
            <person name="Thakur D."/>
        </authorList>
    </citation>
    <scope>NUCLEOTIDE SEQUENCE [LARGE SCALE GENOMIC DNA]</scope>
    <source>
        <strain evidence="2 3">NP73</strain>
    </source>
</reference>
<accession>A0ABT7GQA2</accession>
<evidence type="ECO:0000313" key="2">
    <source>
        <dbReference type="EMBL" id="MDK9495773.1"/>
    </source>
</evidence>
<feature type="chain" id="PRO_5046588251" description="Lipoprotein" evidence="1">
    <location>
        <begin position="20"/>
        <end position="250"/>
    </location>
</feature>